<dbReference type="Gene3D" id="1.10.340.70">
    <property type="match status" value="1"/>
</dbReference>
<proteinExistence type="predicted"/>
<evidence type="ECO:0000313" key="10">
    <source>
        <dbReference type="EMBL" id="JAG31397.1"/>
    </source>
</evidence>
<feature type="domain" description="Reverse transcriptase RNase H-like" evidence="8">
    <location>
        <begin position="2"/>
        <end position="82"/>
    </location>
</feature>
<name>A0A0A9YE89_LYGHE</name>
<feature type="non-terminal residue" evidence="10">
    <location>
        <position position="1"/>
    </location>
</feature>
<accession>A0A0A9YE89</accession>
<dbReference type="SUPFAM" id="SSF56672">
    <property type="entry name" value="DNA/RNA polymerases"/>
    <property type="match status" value="1"/>
</dbReference>
<sequence length="309" mass="36102">VENPIAFTSRTLNKAEQRYSVIDREALGIVHSVRKFERYLYGRTFTLRTDHKPLTYLFGEKAELPKLASSRISRWALTLMEFDYTIEFIPGKDNSPADALSRLPQKVTNDQDKNEYGRKIAQTKLKDIGVSKKLLKIRTEEDAKLNKITRFIQQGWPTKEHLAEELWTFYEKKEELSFEEGILLWKGRIVVPESLQQSILHILHEGHPGVSAMRSIARMHLWWPSVDKEIEIFLKTCKPCQENRPWDPESPLYSWNIPTEPWSRLHVDFAESFEGHNWLILVDATSKWLEVVPMKQITTEKTVAVLEDI</sequence>
<dbReference type="InterPro" id="IPR043502">
    <property type="entry name" value="DNA/RNA_pol_sf"/>
</dbReference>
<dbReference type="InterPro" id="IPR036397">
    <property type="entry name" value="RNaseH_sf"/>
</dbReference>
<dbReference type="GO" id="GO:0016787">
    <property type="term" value="F:hydrolase activity"/>
    <property type="evidence" value="ECO:0007669"/>
    <property type="project" value="UniProtKB-KW"/>
</dbReference>
<dbReference type="AlphaFoldDB" id="A0A0A9YE89"/>
<keyword evidence="5" id="KW-0255">Endonuclease</keyword>
<keyword evidence="4" id="KW-0540">Nuclease</keyword>
<reference evidence="10" key="1">
    <citation type="journal article" date="2014" name="PLoS ONE">
        <title>Transcriptome-Based Identification of ABC Transporters in the Western Tarnished Plant Bug Lygus hesperus.</title>
        <authorList>
            <person name="Hull J.J."/>
            <person name="Chaney K."/>
            <person name="Geib S.M."/>
            <person name="Fabrick J.A."/>
            <person name="Brent C.S."/>
            <person name="Walsh D."/>
            <person name="Lavine L.C."/>
        </authorList>
    </citation>
    <scope>NUCLEOTIDE SEQUENCE</scope>
</reference>
<reference evidence="10" key="2">
    <citation type="submission" date="2014-07" db="EMBL/GenBank/DDBJ databases">
        <authorList>
            <person name="Hull J."/>
        </authorList>
    </citation>
    <scope>NUCLEOTIDE SEQUENCE</scope>
</reference>
<evidence type="ECO:0000256" key="4">
    <source>
        <dbReference type="ARBA" id="ARBA00022722"/>
    </source>
</evidence>
<evidence type="ECO:0000259" key="8">
    <source>
        <dbReference type="Pfam" id="PF17917"/>
    </source>
</evidence>
<protein>
    <recommendedName>
        <fullName evidence="1">RNA-directed DNA polymerase</fullName>
        <ecNumber evidence="1">2.7.7.49</ecNumber>
    </recommendedName>
</protein>
<evidence type="ECO:0000256" key="1">
    <source>
        <dbReference type="ARBA" id="ARBA00012493"/>
    </source>
</evidence>
<feature type="non-terminal residue" evidence="10">
    <location>
        <position position="309"/>
    </location>
</feature>
<dbReference type="PANTHER" id="PTHR37984:SF5">
    <property type="entry name" value="PROTEIN NYNRIN-LIKE"/>
    <property type="match status" value="1"/>
</dbReference>
<dbReference type="InterPro" id="IPR041373">
    <property type="entry name" value="RT_RNaseH"/>
</dbReference>
<dbReference type="InterPro" id="IPR050951">
    <property type="entry name" value="Retrovirus_Pol_polyprotein"/>
</dbReference>
<dbReference type="EMBL" id="GBHO01012207">
    <property type="protein sequence ID" value="JAG31397.1"/>
    <property type="molecule type" value="Transcribed_RNA"/>
</dbReference>
<evidence type="ECO:0000256" key="5">
    <source>
        <dbReference type="ARBA" id="ARBA00022759"/>
    </source>
</evidence>
<dbReference type="GO" id="GO:0003676">
    <property type="term" value="F:nucleic acid binding"/>
    <property type="evidence" value="ECO:0007669"/>
    <property type="project" value="InterPro"/>
</dbReference>
<dbReference type="Pfam" id="PF17921">
    <property type="entry name" value="Integrase_H2C2"/>
    <property type="match status" value="1"/>
</dbReference>
<dbReference type="CDD" id="cd09274">
    <property type="entry name" value="RNase_HI_RT_Ty3"/>
    <property type="match status" value="1"/>
</dbReference>
<feature type="domain" description="Integrase zinc-binding" evidence="9">
    <location>
        <begin position="191"/>
        <end position="245"/>
    </location>
</feature>
<dbReference type="Gene3D" id="3.30.420.10">
    <property type="entry name" value="Ribonuclease H-like superfamily/Ribonuclease H"/>
    <property type="match status" value="1"/>
</dbReference>
<dbReference type="InterPro" id="IPR041588">
    <property type="entry name" value="Integrase_H2C2"/>
</dbReference>
<evidence type="ECO:0000259" key="9">
    <source>
        <dbReference type="Pfam" id="PF17921"/>
    </source>
</evidence>
<evidence type="ECO:0000256" key="2">
    <source>
        <dbReference type="ARBA" id="ARBA00022679"/>
    </source>
</evidence>
<dbReference type="EC" id="2.7.7.49" evidence="1"/>
<evidence type="ECO:0000256" key="7">
    <source>
        <dbReference type="ARBA" id="ARBA00022918"/>
    </source>
</evidence>
<dbReference type="FunFam" id="1.10.340.70:FF:000003">
    <property type="entry name" value="Protein CBG25708"/>
    <property type="match status" value="1"/>
</dbReference>
<dbReference type="Pfam" id="PF17917">
    <property type="entry name" value="RT_RNaseH"/>
    <property type="match status" value="1"/>
</dbReference>
<keyword evidence="3" id="KW-0548">Nucleotidyltransferase</keyword>
<keyword evidence="6" id="KW-0378">Hydrolase</keyword>
<evidence type="ECO:0000256" key="3">
    <source>
        <dbReference type="ARBA" id="ARBA00022695"/>
    </source>
</evidence>
<evidence type="ECO:0000256" key="6">
    <source>
        <dbReference type="ARBA" id="ARBA00022801"/>
    </source>
</evidence>
<keyword evidence="7" id="KW-0695">RNA-directed DNA polymerase</keyword>
<dbReference type="PANTHER" id="PTHR37984">
    <property type="entry name" value="PROTEIN CBG26694"/>
    <property type="match status" value="1"/>
</dbReference>
<gene>
    <name evidence="10" type="ORF">CM83_373</name>
</gene>
<dbReference type="GO" id="GO:0003964">
    <property type="term" value="F:RNA-directed DNA polymerase activity"/>
    <property type="evidence" value="ECO:0007669"/>
    <property type="project" value="UniProtKB-KW"/>
</dbReference>
<dbReference type="GO" id="GO:0004519">
    <property type="term" value="F:endonuclease activity"/>
    <property type="evidence" value="ECO:0007669"/>
    <property type="project" value="UniProtKB-KW"/>
</dbReference>
<organism evidence="10">
    <name type="scientific">Lygus hesperus</name>
    <name type="common">Western plant bug</name>
    <dbReference type="NCBI Taxonomy" id="30085"/>
    <lineage>
        <taxon>Eukaryota</taxon>
        <taxon>Metazoa</taxon>
        <taxon>Ecdysozoa</taxon>
        <taxon>Arthropoda</taxon>
        <taxon>Hexapoda</taxon>
        <taxon>Insecta</taxon>
        <taxon>Pterygota</taxon>
        <taxon>Neoptera</taxon>
        <taxon>Paraneoptera</taxon>
        <taxon>Hemiptera</taxon>
        <taxon>Heteroptera</taxon>
        <taxon>Panheteroptera</taxon>
        <taxon>Cimicomorpha</taxon>
        <taxon>Miridae</taxon>
        <taxon>Mirini</taxon>
        <taxon>Lygus</taxon>
    </lineage>
</organism>
<keyword evidence="2" id="KW-0808">Transferase</keyword>